<dbReference type="AlphaFoldDB" id="A0A930Y8Z4"/>
<dbReference type="EMBL" id="JADION010000041">
    <property type="protein sequence ID" value="MBF4102952.1"/>
    <property type="molecule type" value="Genomic_DNA"/>
</dbReference>
<gene>
    <name evidence="1" type="ORF">INT80_12335</name>
</gene>
<protein>
    <submittedName>
        <fullName evidence="1">Uncharacterized protein</fullName>
    </submittedName>
</protein>
<organism evidence="1">
    <name type="scientific">Gallibacterium anatis</name>
    <dbReference type="NCBI Taxonomy" id="750"/>
    <lineage>
        <taxon>Bacteria</taxon>
        <taxon>Pseudomonadati</taxon>
        <taxon>Pseudomonadota</taxon>
        <taxon>Gammaproteobacteria</taxon>
        <taxon>Pasteurellales</taxon>
        <taxon>Pasteurellaceae</taxon>
        <taxon>Gallibacterium</taxon>
    </lineage>
</organism>
<reference evidence="1" key="1">
    <citation type="submission" date="2020-11" db="EMBL/GenBank/DDBJ databases">
        <title>Gallibacterium anatis 1637, full genome, WGS.</title>
        <authorList>
            <person name="Laishevtcev A.I."/>
            <person name="Yakimova E.A."/>
            <person name="Petkovich D."/>
            <person name="Stepanova T.V."/>
            <person name="Kalendr R.S."/>
            <person name="Rubalsky E.O."/>
            <person name="Zulkarneev E.R."/>
            <person name="Aleshkin A.V."/>
        </authorList>
    </citation>
    <scope>NUCLEOTIDE SEQUENCE</scope>
    <source>
        <strain evidence="1">1637</strain>
    </source>
</reference>
<sequence length="103" mass="11734">MEGQEAEEALIRVRLMKGINKLKFLCSIFRPDSQTYKEAFNHLSADYEQYKVIADIVHQDKSTGFNDVNLPERSVDVMVDNVVPQLDFSKIKSDVLDGLTKAK</sequence>
<comment type="caution">
    <text evidence="1">The sequence shown here is derived from an EMBL/GenBank/DDBJ whole genome shotgun (WGS) entry which is preliminary data.</text>
</comment>
<evidence type="ECO:0000313" key="1">
    <source>
        <dbReference type="EMBL" id="MBF4102952.1"/>
    </source>
</evidence>
<proteinExistence type="predicted"/>
<accession>A0A930Y8Z4</accession>
<name>A0A930Y8Z4_9PAST</name>